<reference evidence="2 3" key="1">
    <citation type="submission" date="2016-10" db="EMBL/GenBank/DDBJ databases">
        <authorList>
            <person name="Varghese N."/>
            <person name="Submissions S."/>
        </authorList>
    </citation>
    <scope>NUCLEOTIDE SEQUENCE [LARGE SCALE GENOMIC DNA]</scope>
    <source>
        <strain evidence="2 3">DSM 11855</strain>
    </source>
</reference>
<dbReference type="Proteomes" id="UP000323733">
    <property type="component" value="Unassembled WGS sequence"/>
</dbReference>
<dbReference type="EMBL" id="FPAO01000004">
    <property type="protein sequence ID" value="SFT56595.1"/>
    <property type="molecule type" value="Genomic_DNA"/>
</dbReference>
<gene>
    <name evidence="2" type="ORF">SAMN02910340_01208</name>
</gene>
<dbReference type="CDD" id="cd02440">
    <property type="entry name" value="AdoMet_MTases"/>
    <property type="match status" value="1"/>
</dbReference>
<protein>
    <submittedName>
        <fullName evidence="2">Methyltransferase domain-containing protein</fullName>
    </submittedName>
</protein>
<dbReference type="PANTHER" id="PTHR43591:SF24">
    <property type="entry name" value="2-METHOXY-6-POLYPRENYL-1,4-BENZOQUINOL METHYLASE, MITOCHONDRIAL"/>
    <property type="match status" value="1"/>
</dbReference>
<dbReference type="GO" id="GO:0008757">
    <property type="term" value="F:S-adenosylmethionine-dependent methyltransferase activity"/>
    <property type="evidence" value="ECO:0007669"/>
    <property type="project" value="InterPro"/>
</dbReference>
<dbReference type="PANTHER" id="PTHR43591">
    <property type="entry name" value="METHYLTRANSFERASE"/>
    <property type="match status" value="1"/>
</dbReference>
<dbReference type="Pfam" id="PF08241">
    <property type="entry name" value="Methyltransf_11"/>
    <property type="match status" value="1"/>
</dbReference>
<dbReference type="AlphaFoldDB" id="A0A1I6Z1I2"/>
<dbReference type="GO" id="GO:0032259">
    <property type="term" value="P:methylation"/>
    <property type="evidence" value="ECO:0007669"/>
    <property type="project" value="UniProtKB-KW"/>
</dbReference>
<evidence type="ECO:0000313" key="3">
    <source>
        <dbReference type="Proteomes" id="UP000323733"/>
    </source>
</evidence>
<evidence type="ECO:0000313" key="2">
    <source>
        <dbReference type="EMBL" id="SFT56595.1"/>
    </source>
</evidence>
<dbReference type="Gene3D" id="3.40.50.150">
    <property type="entry name" value="Vaccinia Virus protein VP39"/>
    <property type="match status" value="1"/>
</dbReference>
<organism evidence="2 3">
    <name type="scientific">Methanosarcina thermophila</name>
    <dbReference type="NCBI Taxonomy" id="2210"/>
    <lineage>
        <taxon>Archaea</taxon>
        <taxon>Methanobacteriati</taxon>
        <taxon>Methanobacteriota</taxon>
        <taxon>Stenosarchaea group</taxon>
        <taxon>Methanomicrobia</taxon>
        <taxon>Methanosarcinales</taxon>
        <taxon>Methanosarcinaceae</taxon>
        <taxon>Methanosarcina</taxon>
    </lineage>
</organism>
<keyword evidence="3" id="KW-1185">Reference proteome</keyword>
<name>A0A1I6Z1I2_METTE</name>
<dbReference type="SUPFAM" id="SSF53335">
    <property type="entry name" value="S-adenosyl-L-methionine-dependent methyltransferases"/>
    <property type="match status" value="1"/>
</dbReference>
<sequence length="259" mass="30140">MIFLTHLMGEHMEIKEMIRDYWDYRSEVYSTGIVEYSEEERTAWKNMLSSALNRREQLEILDVGTGPGQLALMFAEMGHHVTAVDLSTNMLDKARKNALKRSLDINFIQGDAEDLPFPDMQFDVVSSKFLLWTLPNPQKALSEWGRVLKKDGMVIAIDGDWFNSGIFLRSIRTVSDCIRSIKERKHQNPYKQHYNLIKNDLPLYSLKPDRVFRFLNDAGFEKINIERMDSLCRSARKKGSLLDKLDYAHPIYCIKAVKR</sequence>
<evidence type="ECO:0000259" key="1">
    <source>
        <dbReference type="Pfam" id="PF08241"/>
    </source>
</evidence>
<dbReference type="InterPro" id="IPR013216">
    <property type="entry name" value="Methyltransf_11"/>
</dbReference>
<feature type="domain" description="Methyltransferase type 11" evidence="1">
    <location>
        <begin position="61"/>
        <end position="155"/>
    </location>
</feature>
<keyword evidence="2" id="KW-0808">Transferase</keyword>
<proteinExistence type="predicted"/>
<accession>A0A1I6Z1I2</accession>
<keyword evidence="2" id="KW-0489">Methyltransferase</keyword>
<dbReference type="InterPro" id="IPR029063">
    <property type="entry name" value="SAM-dependent_MTases_sf"/>
</dbReference>